<comment type="caution">
    <text evidence="2">The sequence shown here is derived from an EMBL/GenBank/DDBJ whole genome shotgun (WGS) entry which is preliminary data.</text>
</comment>
<name>A0A8H5ZC49_COCSA</name>
<organism evidence="2 3">
    <name type="scientific">Cochliobolus sativus</name>
    <name type="common">Common root rot and spot blotch fungus</name>
    <name type="synonym">Bipolaris sorokiniana</name>
    <dbReference type="NCBI Taxonomy" id="45130"/>
    <lineage>
        <taxon>Eukaryota</taxon>
        <taxon>Fungi</taxon>
        <taxon>Dikarya</taxon>
        <taxon>Ascomycota</taxon>
        <taxon>Pezizomycotina</taxon>
        <taxon>Dothideomycetes</taxon>
        <taxon>Pleosporomycetidae</taxon>
        <taxon>Pleosporales</taxon>
        <taxon>Pleosporineae</taxon>
        <taxon>Pleosporaceae</taxon>
        <taxon>Bipolaris</taxon>
    </lineage>
</organism>
<gene>
    <name evidence="2" type="ORF">GGP41_004625</name>
</gene>
<feature type="region of interest" description="Disordered" evidence="1">
    <location>
        <begin position="353"/>
        <end position="391"/>
    </location>
</feature>
<evidence type="ECO:0000256" key="1">
    <source>
        <dbReference type="SAM" id="MobiDB-lite"/>
    </source>
</evidence>
<evidence type="ECO:0000313" key="2">
    <source>
        <dbReference type="EMBL" id="KAF5846621.1"/>
    </source>
</evidence>
<reference evidence="2" key="1">
    <citation type="submission" date="2019-11" db="EMBL/GenBank/DDBJ databases">
        <title>Bipolaris sorokiniana Genome sequencing.</title>
        <authorList>
            <person name="Wang H."/>
        </authorList>
    </citation>
    <scope>NUCLEOTIDE SEQUENCE</scope>
</reference>
<dbReference type="Proteomes" id="UP000624244">
    <property type="component" value="Unassembled WGS sequence"/>
</dbReference>
<protein>
    <recommendedName>
        <fullName evidence="4">Fungal N-terminal domain-containing protein</fullName>
    </recommendedName>
</protein>
<feature type="compositionally biased region" description="Polar residues" evidence="1">
    <location>
        <begin position="357"/>
        <end position="376"/>
    </location>
</feature>
<sequence>MMSFGISIGDVLKVCELAGRVYKNCQSIGSSATSSRDCPGAYKTLTTETRSLTNLLDDIQDKFDKIPESKQQQLIEAYAPCIGVLEELDKLLLHYNGLDTKSKRAWDRLKFDPETLRNLRERLVASVAMLNTFYTSLIHDVQVLILEALERLEKDYRGGHREESISSIERLTSGALENDTEDDDEAWRQIIRDLEDVGISQQQALGYRDVIVDWLVAAVNEGRLLEDRPEHEPYSSMSQDLRPILPEINVGESSSGLDMPTIVTPMKSSWSPPLRTPPPIPRPPIPQIHMSSTPSVTSQAHSVTSLPIMPWDTDSDNSSLYAEPHRSAVTTPSVQSNTFPIRRVPVPHASGLLRATNAESPDTTLSTSSPVSRTQTPSIPAPPLDSDAPPSYFEEGTSITIDLNWTAHQAVAAWARHDFVNAEKHLEDQLAAVDRGQRCISGTQPDRRILKHLLGVCASFTGKFSKAKGHFESVFNGTFLYHQNLDDGDIAAARWLGDLCLHTQEHANAMLAYSVAYEGSMGRYGATSERTRRVATEIILIDQWLFGFRRIEATLNLNLDPTSIFPSANVVEKNKLMINVKKSVYELVRSTSTTPIPVISLGRPTYNLDPRPRYELRLSEGFLVGPLISLSTWPLPWDPLFHPTDAVQLDRYMNTVRFAGQQSRSLYDRQLPTNSLGDSKKLHFLTKRGSRWLISAVERGLNEMGITYAHHCFEPAIVCCLNQQREGVAFSEGVEIRFCKLSFRDVYGIKVTDVKWATRRVVRPGVYGEIPPRFRSAADFREIVKGVLDRAEEEENGLPKPVPNIPLGVSNGYQQAPHTSLYKPPMYG</sequence>
<dbReference type="AlphaFoldDB" id="A0A8H5ZC49"/>
<evidence type="ECO:0008006" key="4">
    <source>
        <dbReference type="Google" id="ProtNLM"/>
    </source>
</evidence>
<accession>A0A8H5ZC49</accession>
<proteinExistence type="predicted"/>
<dbReference type="EMBL" id="WNKQ01000015">
    <property type="protein sequence ID" value="KAF5846621.1"/>
    <property type="molecule type" value="Genomic_DNA"/>
</dbReference>
<evidence type="ECO:0000313" key="3">
    <source>
        <dbReference type="Proteomes" id="UP000624244"/>
    </source>
</evidence>